<comment type="cofactor">
    <cofactor evidence="1">
        <name>Mg(2+)</name>
        <dbReference type="ChEBI" id="CHEBI:18420"/>
    </cofactor>
</comment>
<dbReference type="EMBL" id="PQWM01000008">
    <property type="protein sequence ID" value="RDZ15530.1"/>
    <property type="molecule type" value="Genomic_DNA"/>
</dbReference>
<protein>
    <submittedName>
        <fullName evidence="7">Ribonuclease E/G</fullName>
    </submittedName>
</protein>
<dbReference type="Gene3D" id="3.40.1260.20">
    <property type="entry name" value="Ribonuclease E, catalytic domain"/>
    <property type="match status" value="1"/>
</dbReference>
<dbReference type="AlphaFoldDB" id="A0A3D8X453"/>
<evidence type="ECO:0000256" key="3">
    <source>
        <dbReference type="ARBA" id="ARBA00022801"/>
    </source>
</evidence>
<dbReference type="RefSeq" id="WP_116073793.1">
    <property type="nucleotide sequence ID" value="NZ_CP187630.1"/>
</dbReference>
<evidence type="ECO:0000256" key="4">
    <source>
        <dbReference type="ARBA" id="ARBA00022842"/>
    </source>
</evidence>
<sequence>MYVKACIINAATSSKRIAVINDKALEKIYLEEQSENQIIGDIYWGKVVKVLPHMQAAFIDIGLSMNGFIHRNELVSYQQSENPHKDQQPMSAFIREGEKVLVQVVKEGIGTKGPKLTGIIEFSSDELVYLPHGNYVAVSKKIAEPKRQQWKQLGERLKHGMEGFLFRTAIEEKSEAAVQHKIKELQKKYEHLERQTQGMKAPALVSKGQDFLETRVQAALQQGIDGIVVDDFDLYQRLRTTYPNSSIEYYKGNENIFSFYDVERQIEKLLKRIVWLKSGGYIVIDETEAMTVVDVNTGKFSGKDNIRKTMLQTNMEAAYELSKQMQLRHLGGMILIDFINMPHKEDRTEVERYMKKLCEQDEVRTNVVGFTELGILQLTRKKVRNSIGSTLTMPCEVCEGTGKMIDSKTAAFQIERVIWEHRGAKEEAIWIETRSDVINEMKAQGFLKALEKMVKKTVYLTPSDDYTNAFVLRQLGSNEQIQKRVSASI</sequence>
<dbReference type="Gene3D" id="2.40.50.140">
    <property type="entry name" value="Nucleic acid-binding proteins"/>
    <property type="match status" value="1"/>
</dbReference>
<dbReference type="NCBIfam" id="TIGR00757">
    <property type="entry name" value="RNaseEG"/>
    <property type="match status" value="1"/>
</dbReference>
<organism evidence="7 8">
    <name type="scientific">Priestia megaterium</name>
    <name type="common">Bacillus megaterium</name>
    <dbReference type="NCBI Taxonomy" id="1404"/>
    <lineage>
        <taxon>Bacteria</taxon>
        <taxon>Bacillati</taxon>
        <taxon>Bacillota</taxon>
        <taxon>Bacilli</taxon>
        <taxon>Bacillales</taxon>
        <taxon>Bacillaceae</taxon>
        <taxon>Priestia</taxon>
    </lineage>
</organism>
<keyword evidence="4" id="KW-0460">Magnesium</keyword>
<evidence type="ECO:0000259" key="6">
    <source>
        <dbReference type="PROSITE" id="PS50126"/>
    </source>
</evidence>
<proteinExistence type="predicted"/>
<feature type="domain" description="S1 motif" evidence="6">
    <location>
        <begin position="40"/>
        <end position="106"/>
    </location>
</feature>
<dbReference type="Proteomes" id="UP000256519">
    <property type="component" value="Unassembled WGS sequence"/>
</dbReference>
<dbReference type="SUPFAM" id="SSF50249">
    <property type="entry name" value="Nucleic acid-binding proteins"/>
    <property type="match status" value="1"/>
</dbReference>
<dbReference type="InterPro" id="IPR019307">
    <property type="entry name" value="RNA-bd_AU-1/RNase_E/G"/>
</dbReference>
<dbReference type="GO" id="GO:0003723">
    <property type="term" value="F:RNA binding"/>
    <property type="evidence" value="ECO:0007669"/>
    <property type="project" value="UniProtKB-KW"/>
</dbReference>
<dbReference type="PANTHER" id="PTHR30001">
    <property type="entry name" value="RIBONUCLEASE"/>
    <property type="match status" value="1"/>
</dbReference>
<comment type="caution">
    <text evidence="7">The sequence shown here is derived from an EMBL/GenBank/DDBJ whole genome shotgun (WGS) entry which is preliminary data.</text>
</comment>
<dbReference type="InterPro" id="IPR012340">
    <property type="entry name" value="NA-bd_OB-fold"/>
</dbReference>
<evidence type="ECO:0000313" key="8">
    <source>
        <dbReference type="Proteomes" id="UP000256519"/>
    </source>
</evidence>
<dbReference type="CDD" id="cd04453">
    <property type="entry name" value="S1_RNase_E"/>
    <property type="match status" value="1"/>
</dbReference>
<keyword evidence="5" id="KW-0694">RNA-binding</keyword>
<evidence type="ECO:0000256" key="5">
    <source>
        <dbReference type="ARBA" id="ARBA00022884"/>
    </source>
</evidence>
<reference evidence="7 8" key="1">
    <citation type="journal article" date="2018" name="Appl. Environ. Microbiol.">
        <title>Antimicrobial susceptibility testing and tentative epidemiological cut-off values of five Bacillus species relevant for use as animal feed additives or for plant protection.</title>
        <authorList>
            <person name="Agerso Y."/>
            <person name="Stuer-Lauridsen B."/>
            <person name="Bjerre K."/>
            <person name="Jensen M.G."/>
            <person name="Johansen E."/>
            <person name="Bennedsen M."/>
            <person name="Brockmann E."/>
            <person name="Nielsen B."/>
        </authorList>
    </citation>
    <scope>NUCLEOTIDE SEQUENCE [LARGE SCALE GENOMIC DNA]</scope>
    <source>
        <strain evidence="7 8">CHCC20162</strain>
    </source>
</reference>
<dbReference type="GO" id="GO:0046872">
    <property type="term" value="F:metal ion binding"/>
    <property type="evidence" value="ECO:0007669"/>
    <property type="project" value="UniProtKB-KW"/>
</dbReference>
<dbReference type="PANTHER" id="PTHR30001:SF0">
    <property type="entry name" value="RIBONUCLEASE G"/>
    <property type="match status" value="1"/>
</dbReference>
<keyword evidence="3" id="KW-0378">Hydrolase</keyword>
<dbReference type="GO" id="GO:0006364">
    <property type="term" value="P:rRNA processing"/>
    <property type="evidence" value="ECO:0007669"/>
    <property type="project" value="TreeGrafter"/>
</dbReference>
<evidence type="ECO:0000256" key="1">
    <source>
        <dbReference type="ARBA" id="ARBA00001946"/>
    </source>
</evidence>
<dbReference type="PROSITE" id="PS50126">
    <property type="entry name" value="S1"/>
    <property type="match status" value="1"/>
</dbReference>
<dbReference type="GO" id="GO:0004540">
    <property type="term" value="F:RNA nuclease activity"/>
    <property type="evidence" value="ECO:0007669"/>
    <property type="project" value="InterPro"/>
</dbReference>
<dbReference type="GO" id="GO:0016787">
    <property type="term" value="F:hydrolase activity"/>
    <property type="evidence" value="ECO:0007669"/>
    <property type="project" value="UniProtKB-KW"/>
</dbReference>
<dbReference type="GO" id="GO:0005737">
    <property type="term" value="C:cytoplasm"/>
    <property type="evidence" value="ECO:0007669"/>
    <property type="project" value="TreeGrafter"/>
</dbReference>
<keyword evidence="2" id="KW-0479">Metal-binding</keyword>
<dbReference type="InterPro" id="IPR004659">
    <property type="entry name" value="RNase_E/G"/>
</dbReference>
<accession>A0A3D8X453</accession>
<gene>
    <name evidence="7" type="ORF">C3744_10145</name>
</gene>
<dbReference type="InterPro" id="IPR003029">
    <property type="entry name" value="S1_domain"/>
</dbReference>
<evidence type="ECO:0000256" key="2">
    <source>
        <dbReference type="ARBA" id="ARBA00022723"/>
    </source>
</evidence>
<evidence type="ECO:0000313" key="7">
    <source>
        <dbReference type="EMBL" id="RDZ15530.1"/>
    </source>
</evidence>
<dbReference type="Pfam" id="PF10150">
    <property type="entry name" value="RNase_E_G"/>
    <property type="match status" value="1"/>
</dbReference>
<name>A0A3D8X453_PRIMG</name>
<dbReference type="SMART" id="SM00316">
    <property type="entry name" value="S1"/>
    <property type="match status" value="1"/>
</dbReference>